<evidence type="ECO:0000313" key="2">
    <source>
        <dbReference type="EMBL" id="KAG2889414.1"/>
    </source>
</evidence>
<organism evidence="1 4">
    <name type="scientific">Phytophthora cactorum</name>
    <dbReference type="NCBI Taxonomy" id="29920"/>
    <lineage>
        <taxon>Eukaryota</taxon>
        <taxon>Sar</taxon>
        <taxon>Stramenopiles</taxon>
        <taxon>Oomycota</taxon>
        <taxon>Peronosporomycetes</taxon>
        <taxon>Peronosporales</taxon>
        <taxon>Peronosporaceae</taxon>
        <taxon>Phytophthora</taxon>
    </lineage>
</organism>
<dbReference type="EMBL" id="RCMK01001169">
    <property type="protein sequence ID" value="KAG2900210.1"/>
    <property type="molecule type" value="Genomic_DNA"/>
</dbReference>
<sequence>MSDVAEAVINHMVDPVNTLSGGILILPLPPHQCESKQQMPHPRFAPF</sequence>
<protein>
    <submittedName>
        <fullName evidence="1">Uncharacterized protein</fullName>
    </submittedName>
</protein>
<dbReference type="AlphaFoldDB" id="A0A8T0YH62"/>
<dbReference type="Proteomes" id="UP000735874">
    <property type="component" value="Unassembled WGS sequence"/>
</dbReference>
<proteinExistence type="predicted"/>
<dbReference type="EMBL" id="RCMG01000967">
    <property type="protein sequence ID" value="KAG2840590.1"/>
    <property type="molecule type" value="Genomic_DNA"/>
</dbReference>
<comment type="caution">
    <text evidence="1">The sequence shown here is derived from an EMBL/GenBank/DDBJ whole genome shotgun (WGS) entry which is preliminary data.</text>
</comment>
<dbReference type="Proteomes" id="UP000736787">
    <property type="component" value="Unassembled WGS sequence"/>
</dbReference>
<dbReference type="EMBL" id="RCMI01001165">
    <property type="protein sequence ID" value="KAG2889414.1"/>
    <property type="molecule type" value="Genomic_DNA"/>
</dbReference>
<reference evidence="1" key="1">
    <citation type="submission" date="2018-10" db="EMBL/GenBank/DDBJ databases">
        <title>Effector identification in a new, highly contiguous assembly of the strawberry crown rot pathogen Phytophthora cactorum.</title>
        <authorList>
            <person name="Armitage A.D."/>
            <person name="Nellist C.F."/>
            <person name="Bates H."/>
            <person name="Vickerstaff R.J."/>
            <person name="Harrison R.J."/>
        </authorList>
    </citation>
    <scope>NUCLEOTIDE SEQUENCE</scope>
    <source>
        <strain evidence="1">15-7</strain>
        <strain evidence="2">4032</strain>
        <strain evidence="3">4040</strain>
    </source>
</reference>
<evidence type="ECO:0000313" key="3">
    <source>
        <dbReference type="EMBL" id="KAG2900210.1"/>
    </source>
</evidence>
<gene>
    <name evidence="1" type="ORF">PC113_g19222</name>
    <name evidence="2" type="ORF">PC115_g19761</name>
    <name evidence="3" type="ORF">PC117_g22028</name>
</gene>
<name>A0A8T0YH62_9STRA</name>
<dbReference type="Proteomes" id="UP000774804">
    <property type="component" value="Unassembled WGS sequence"/>
</dbReference>
<evidence type="ECO:0000313" key="4">
    <source>
        <dbReference type="Proteomes" id="UP000735874"/>
    </source>
</evidence>
<evidence type="ECO:0000313" key="1">
    <source>
        <dbReference type="EMBL" id="KAG2840590.1"/>
    </source>
</evidence>
<accession>A0A8T0YH62</accession>